<evidence type="ECO:0000313" key="3">
    <source>
        <dbReference type="EMBL" id="PVH39455.1"/>
    </source>
</evidence>
<feature type="compositionally biased region" description="Basic and acidic residues" evidence="1">
    <location>
        <begin position="48"/>
        <end position="73"/>
    </location>
</feature>
<feature type="region of interest" description="Disordered" evidence="1">
    <location>
        <begin position="32"/>
        <end position="95"/>
    </location>
</feature>
<feature type="signal peptide" evidence="2">
    <location>
        <begin position="1"/>
        <end position="23"/>
    </location>
</feature>
<dbReference type="Proteomes" id="UP000243499">
    <property type="component" value="Chromosome 5"/>
</dbReference>
<gene>
    <name evidence="3" type="ORF">PAHAL_5G504500</name>
</gene>
<organism evidence="3">
    <name type="scientific">Panicum hallii</name>
    <dbReference type="NCBI Taxonomy" id="206008"/>
    <lineage>
        <taxon>Eukaryota</taxon>
        <taxon>Viridiplantae</taxon>
        <taxon>Streptophyta</taxon>
        <taxon>Embryophyta</taxon>
        <taxon>Tracheophyta</taxon>
        <taxon>Spermatophyta</taxon>
        <taxon>Magnoliopsida</taxon>
        <taxon>Liliopsida</taxon>
        <taxon>Poales</taxon>
        <taxon>Poaceae</taxon>
        <taxon>PACMAD clade</taxon>
        <taxon>Panicoideae</taxon>
        <taxon>Panicodae</taxon>
        <taxon>Paniceae</taxon>
        <taxon>Panicinae</taxon>
        <taxon>Panicum</taxon>
        <taxon>Panicum sect. Panicum</taxon>
    </lineage>
</organism>
<evidence type="ECO:0000256" key="1">
    <source>
        <dbReference type="SAM" id="MobiDB-lite"/>
    </source>
</evidence>
<evidence type="ECO:0000256" key="2">
    <source>
        <dbReference type="SAM" id="SignalP"/>
    </source>
</evidence>
<feature type="compositionally biased region" description="Basic residues" evidence="1">
    <location>
        <begin position="134"/>
        <end position="150"/>
    </location>
</feature>
<proteinExistence type="predicted"/>
<feature type="chain" id="PRO_5015420777" evidence="2">
    <location>
        <begin position="24"/>
        <end position="180"/>
    </location>
</feature>
<dbReference type="EMBL" id="CM008050">
    <property type="protein sequence ID" value="PVH39455.1"/>
    <property type="molecule type" value="Genomic_DNA"/>
</dbReference>
<sequence>MSMAAPAAGALAAVLCGVGSCLGAQGSCAGCRRSSPSSRAATLSTSGERWDERREEQREKMVPRGGGWEERGRGGSADGGLSKVTGRPDEGGLVPHHRNMVYRLAAGVRHRPSLEPSRYLQPRPWANPASRPHTPPRHARGARGTARRKRLNLDGGPLGTHGGAEQSEDGGGGRVSGLFL</sequence>
<feature type="region of interest" description="Disordered" evidence="1">
    <location>
        <begin position="111"/>
        <end position="180"/>
    </location>
</feature>
<feature type="compositionally biased region" description="Polar residues" evidence="1">
    <location>
        <begin position="34"/>
        <end position="47"/>
    </location>
</feature>
<name>A0A2T8IP57_9POAL</name>
<accession>A0A2T8IP57</accession>
<reference evidence="3" key="1">
    <citation type="submission" date="2018-04" db="EMBL/GenBank/DDBJ databases">
        <title>WGS assembly of Panicum hallii.</title>
        <authorList>
            <person name="Lovell J."/>
            <person name="Jenkins J."/>
            <person name="Lowry D."/>
            <person name="Mamidi S."/>
            <person name="Sreedasyam A."/>
            <person name="Weng X."/>
            <person name="Barry K."/>
            <person name="Bonette J."/>
            <person name="Campitelli B."/>
            <person name="Daum C."/>
            <person name="Gordon S."/>
            <person name="Gould B."/>
            <person name="Lipzen A."/>
            <person name="Macqueen A."/>
            <person name="Palacio-Mejia J."/>
            <person name="Plott C."/>
            <person name="Shakirov E."/>
            <person name="Shu S."/>
            <person name="Yoshinaga Y."/>
            <person name="Zane M."/>
            <person name="Rokhsar D."/>
            <person name="Grimwood J."/>
            <person name="Schmutz J."/>
            <person name="Juenger T."/>
        </authorList>
    </citation>
    <scope>NUCLEOTIDE SEQUENCE [LARGE SCALE GENOMIC DNA]</scope>
    <source>
        <strain evidence="3">FIL2</strain>
    </source>
</reference>
<dbReference type="AlphaFoldDB" id="A0A2T8IP57"/>
<keyword evidence="2" id="KW-0732">Signal</keyword>
<dbReference type="Gramene" id="PVH39455">
    <property type="protein sequence ID" value="PVH39455"/>
    <property type="gene ID" value="PAHAL_5G504500"/>
</dbReference>
<protein>
    <submittedName>
        <fullName evidence="3">Uncharacterized protein</fullName>
    </submittedName>
</protein>
<feature type="compositionally biased region" description="Gly residues" evidence="1">
    <location>
        <begin position="169"/>
        <end position="180"/>
    </location>
</feature>